<keyword evidence="1" id="KW-0732">Signal</keyword>
<proteinExistence type="predicted"/>
<organism evidence="2">
    <name type="scientific">Phaffia rhodozyma</name>
    <name type="common">Yeast</name>
    <name type="synonym">Xanthophyllomyces dendrorhous</name>
    <dbReference type="NCBI Taxonomy" id="264483"/>
    <lineage>
        <taxon>Eukaryota</taxon>
        <taxon>Fungi</taxon>
        <taxon>Dikarya</taxon>
        <taxon>Basidiomycota</taxon>
        <taxon>Agaricomycotina</taxon>
        <taxon>Tremellomycetes</taxon>
        <taxon>Cystofilobasidiales</taxon>
        <taxon>Mrakiaceae</taxon>
        <taxon>Phaffia</taxon>
    </lineage>
</organism>
<name>A0A0F7SFQ2_PHARH</name>
<dbReference type="AlphaFoldDB" id="A0A0F7SFQ2"/>
<feature type="signal peptide" evidence="1">
    <location>
        <begin position="1"/>
        <end position="23"/>
    </location>
</feature>
<reference evidence="2" key="1">
    <citation type="submission" date="2014-08" db="EMBL/GenBank/DDBJ databases">
        <authorList>
            <person name="Sharma Rahul"/>
            <person name="Thines Marco"/>
        </authorList>
    </citation>
    <scope>NUCLEOTIDE SEQUENCE</scope>
</reference>
<evidence type="ECO:0000256" key="1">
    <source>
        <dbReference type="SAM" id="SignalP"/>
    </source>
</evidence>
<dbReference type="EMBL" id="LN483249">
    <property type="protein sequence ID" value="CDZ97666.1"/>
    <property type="molecule type" value="Genomic_DNA"/>
</dbReference>
<protein>
    <recommendedName>
        <fullName evidence="3">Extracellular membrane protein, CFEM domain</fullName>
    </recommendedName>
</protein>
<sequence>MISSTSVFVAFTLALSLTAKAQSISIPAGTTLPAACTSDCSQTLSVVQTCGTLYAATNQTIACVCNGLPSDLSSCATCLNSNGETAIATQLAALGTACPTELADCTFECGFTVCDATDQACTCTTSYLQDVLNCAGCSAANGVNGTVSLAQYETLAQSCLAAGLTSVPTTTEDLPSPSGSATQQASSAAAASTAVSSAVAAVTSAAAVGSTSAAVAAGSTSASAAASSGASAAASISKAASSVAASASAAIPSATSGANRLTTGAAAVPALLLLSAVLL</sequence>
<feature type="chain" id="PRO_5002521925" description="Extracellular membrane protein, CFEM domain" evidence="1">
    <location>
        <begin position="24"/>
        <end position="279"/>
    </location>
</feature>
<accession>A0A0F7SFQ2</accession>
<evidence type="ECO:0008006" key="3">
    <source>
        <dbReference type="Google" id="ProtNLM"/>
    </source>
</evidence>
<evidence type="ECO:0000313" key="2">
    <source>
        <dbReference type="EMBL" id="CDZ97666.1"/>
    </source>
</evidence>